<feature type="compositionally biased region" description="Pro residues" evidence="3">
    <location>
        <begin position="514"/>
        <end position="535"/>
    </location>
</feature>
<dbReference type="InterPro" id="IPR051132">
    <property type="entry name" value="3-5_Exonuclease_domain"/>
</dbReference>
<feature type="compositionally biased region" description="Low complexity" evidence="3">
    <location>
        <begin position="484"/>
        <end position="494"/>
    </location>
</feature>
<evidence type="ECO:0000259" key="4">
    <source>
        <dbReference type="PROSITE" id="PS50967"/>
    </source>
</evidence>
<dbReference type="InterPro" id="IPR010997">
    <property type="entry name" value="HRDC-like_sf"/>
</dbReference>
<protein>
    <submittedName>
        <fullName evidence="5">Ribonuclease H-like domain-containing protein</fullName>
    </submittedName>
</protein>
<keyword evidence="1" id="KW-0540">Nuclease</keyword>
<dbReference type="Pfam" id="PF00570">
    <property type="entry name" value="HRDC"/>
    <property type="match status" value="1"/>
</dbReference>
<sequence length="615" mass="68642">MAATIALASESDAATSAVDPPRRPLSFKLKSDAGTHWYGYYLYRGPEEKKVQVLYSQSLGRSEAIAKQFLNEAVVGFDMEWKSMKPSTVQEHVSLIQVACEDKIGLFHIALHRGKVLLAPSLRKLIESPNIVKAGVAILSADCSRLSKHFGLKPQAIFELSHLYRLVTHGTEDLRDAVDRRERLKELTTKLVALAKQVEHYLGFPLAKGNVRMSDWSKELDWKQKSYAATDAYAGFMLYHRMNALRQQMEPVPPLPLLEDQYMSLKWGESAPQPVKSALRPIRLEFPTKAKGYITVDEFYQPNIEPEGEVVDDAAVETDRGVVRVRKQQAQKEVLDKTTQALYDHLVLRRKLLAGDHRVLQYKIATNAVLKGLAQQRPLHDDELLLVKGIGERQRDKFGAEWLEVIALYLANNEPANNERIAEHLPEAAPKTPSRRAARPIDSLLESSPPAFGSPLPHIPTLHTGLSFKLADTLLDPGAENHDSQSSPASETSSAFVTALSTPRSDLKRKRPESPLPQATPTPVPAPNKPPPPSPRQMYKKKLQAFSRLVTKQLPQTPKQPIVSDWALDQIVATCPRTMGELSKVPGIHMFQRACKDADMDLLKNVIKFAPARSP</sequence>
<dbReference type="Gene3D" id="1.10.150.80">
    <property type="entry name" value="HRDC domain"/>
    <property type="match status" value="1"/>
</dbReference>
<feature type="region of interest" description="Disordered" evidence="3">
    <location>
        <begin position="477"/>
        <end position="538"/>
    </location>
</feature>
<dbReference type="PANTHER" id="PTHR13620">
    <property type="entry name" value="3-5 EXONUCLEASE"/>
    <property type="match status" value="1"/>
</dbReference>
<dbReference type="SMART" id="SM00474">
    <property type="entry name" value="35EXOc"/>
    <property type="match status" value="1"/>
</dbReference>
<dbReference type="InterPro" id="IPR012337">
    <property type="entry name" value="RNaseH-like_sf"/>
</dbReference>
<accession>A0A7C8MNJ8</accession>
<dbReference type="SMART" id="SM00341">
    <property type="entry name" value="HRDC"/>
    <property type="match status" value="1"/>
</dbReference>
<dbReference type="GO" id="GO:0005634">
    <property type="term" value="C:nucleus"/>
    <property type="evidence" value="ECO:0007669"/>
    <property type="project" value="TreeGrafter"/>
</dbReference>
<name>A0A7C8MNJ8_9PLEO</name>
<dbReference type="OrthoDB" id="1920326at2759"/>
<dbReference type="GO" id="GO:0008408">
    <property type="term" value="F:3'-5' exonuclease activity"/>
    <property type="evidence" value="ECO:0007669"/>
    <property type="project" value="InterPro"/>
</dbReference>
<feature type="compositionally biased region" description="Polar residues" evidence="3">
    <location>
        <begin position="495"/>
        <end position="504"/>
    </location>
</feature>
<proteinExistence type="predicted"/>
<gene>
    <name evidence="5" type="ORF">BDV95DRAFT_629059</name>
</gene>
<dbReference type="EMBL" id="JAADJZ010000012">
    <property type="protein sequence ID" value="KAF2871245.1"/>
    <property type="molecule type" value="Genomic_DNA"/>
</dbReference>
<dbReference type="PANTHER" id="PTHR13620:SF104">
    <property type="entry name" value="EXONUCLEASE 3'-5' DOMAIN-CONTAINING PROTEIN 2"/>
    <property type="match status" value="1"/>
</dbReference>
<evidence type="ECO:0000313" key="6">
    <source>
        <dbReference type="Proteomes" id="UP000481861"/>
    </source>
</evidence>
<dbReference type="Proteomes" id="UP000481861">
    <property type="component" value="Unassembled WGS sequence"/>
</dbReference>
<dbReference type="GO" id="GO:0003676">
    <property type="term" value="F:nucleic acid binding"/>
    <property type="evidence" value="ECO:0007669"/>
    <property type="project" value="InterPro"/>
</dbReference>
<dbReference type="GO" id="GO:0005737">
    <property type="term" value="C:cytoplasm"/>
    <property type="evidence" value="ECO:0007669"/>
    <property type="project" value="TreeGrafter"/>
</dbReference>
<dbReference type="Gene3D" id="3.30.420.10">
    <property type="entry name" value="Ribonuclease H-like superfamily/Ribonuclease H"/>
    <property type="match status" value="1"/>
</dbReference>
<evidence type="ECO:0000313" key="5">
    <source>
        <dbReference type="EMBL" id="KAF2871245.1"/>
    </source>
</evidence>
<keyword evidence="6" id="KW-1185">Reference proteome</keyword>
<dbReference type="GO" id="GO:0006139">
    <property type="term" value="P:nucleobase-containing compound metabolic process"/>
    <property type="evidence" value="ECO:0007669"/>
    <property type="project" value="InterPro"/>
</dbReference>
<dbReference type="AlphaFoldDB" id="A0A7C8MNJ8"/>
<evidence type="ECO:0000256" key="2">
    <source>
        <dbReference type="ARBA" id="ARBA00022801"/>
    </source>
</evidence>
<reference evidence="5 6" key="1">
    <citation type="submission" date="2020-01" db="EMBL/GenBank/DDBJ databases">
        <authorList>
            <consortium name="DOE Joint Genome Institute"/>
            <person name="Haridas S."/>
            <person name="Albert R."/>
            <person name="Binder M."/>
            <person name="Bloem J."/>
            <person name="Labutti K."/>
            <person name="Salamov A."/>
            <person name="Andreopoulos B."/>
            <person name="Baker S.E."/>
            <person name="Barry K."/>
            <person name="Bills G."/>
            <person name="Bluhm B.H."/>
            <person name="Cannon C."/>
            <person name="Castanera R."/>
            <person name="Culley D.E."/>
            <person name="Daum C."/>
            <person name="Ezra D."/>
            <person name="Gonzalez J.B."/>
            <person name="Henrissat B."/>
            <person name="Kuo A."/>
            <person name="Liang C."/>
            <person name="Lipzen A."/>
            <person name="Lutzoni F."/>
            <person name="Magnuson J."/>
            <person name="Mondo S."/>
            <person name="Nolan M."/>
            <person name="Ohm R."/>
            <person name="Pangilinan J."/>
            <person name="Park H.-J.H."/>
            <person name="Ramirez L."/>
            <person name="Alfaro M."/>
            <person name="Sun H."/>
            <person name="Tritt A."/>
            <person name="Yoshinaga Y."/>
            <person name="Zwiers L.-H.L."/>
            <person name="Turgeon B.G."/>
            <person name="Goodwin S.B."/>
            <person name="Spatafora J.W."/>
            <person name="Crous P.W."/>
            <person name="Grigoriev I.V."/>
        </authorList>
    </citation>
    <scope>NUCLEOTIDE SEQUENCE [LARGE SCALE GENOMIC DNA]</scope>
    <source>
        <strain evidence="5 6">CBS 611.86</strain>
    </source>
</reference>
<feature type="domain" description="HRDC" evidence="4">
    <location>
        <begin position="336"/>
        <end position="416"/>
    </location>
</feature>
<dbReference type="InterPro" id="IPR002562">
    <property type="entry name" value="3'-5'_exonuclease_dom"/>
</dbReference>
<dbReference type="InterPro" id="IPR002121">
    <property type="entry name" value="HRDC_dom"/>
</dbReference>
<dbReference type="Pfam" id="PF01612">
    <property type="entry name" value="DNA_pol_A_exo1"/>
    <property type="match status" value="1"/>
</dbReference>
<dbReference type="GO" id="GO:0000166">
    <property type="term" value="F:nucleotide binding"/>
    <property type="evidence" value="ECO:0007669"/>
    <property type="project" value="InterPro"/>
</dbReference>
<dbReference type="SUPFAM" id="SSF47819">
    <property type="entry name" value="HRDC-like"/>
    <property type="match status" value="1"/>
</dbReference>
<comment type="caution">
    <text evidence="5">The sequence shown here is derived from an EMBL/GenBank/DDBJ whole genome shotgun (WGS) entry which is preliminary data.</text>
</comment>
<evidence type="ECO:0000256" key="1">
    <source>
        <dbReference type="ARBA" id="ARBA00022722"/>
    </source>
</evidence>
<keyword evidence="2" id="KW-0378">Hydrolase</keyword>
<dbReference type="SUPFAM" id="SSF53098">
    <property type="entry name" value="Ribonuclease H-like"/>
    <property type="match status" value="1"/>
</dbReference>
<dbReference type="InterPro" id="IPR044876">
    <property type="entry name" value="HRDC_dom_sf"/>
</dbReference>
<dbReference type="InterPro" id="IPR036397">
    <property type="entry name" value="RNaseH_sf"/>
</dbReference>
<organism evidence="5 6">
    <name type="scientific">Massariosphaeria phaeospora</name>
    <dbReference type="NCBI Taxonomy" id="100035"/>
    <lineage>
        <taxon>Eukaryota</taxon>
        <taxon>Fungi</taxon>
        <taxon>Dikarya</taxon>
        <taxon>Ascomycota</taxon>
        <taxon>Pezizomycotina</taxon>
        <taxon>Dothideomycetes</taxon>
        <taxon>Pleosporomycetidae</taxon>
        <taxon>Pleosporales</taxon>
        <taxon>Pleosporales incertae sedis</taxon>
        <taxon>Massariosphaeria</taxon>
    </lineage>
</organism>
<evidence type="ECO:0000256" key="3">
    <source>
        <dbReference type="SAM" id="MobiDB-lite"/>
    </source>
</evidence>
<dbReference type="PROSITE" id="PS50967">
    <property type="entry name" value="HRDC"/>
    <property type="match status" value="1"/>
</dbReference>
<dbReference type="CDD" id="cd06141">
    <property type="entry name" value="WRN_exo"/>
    <property type="match status" value="1"/>
</dbReference>